<accession>A0A2T0K2B6</accession>
<evidence type="ECO:0000313" key="3">
    <source>
        <dbReference type="Proteomes" id="UP000239415"/>
    </source>
</evidence>
<feature type="region of interest" description="Disordered" evidence="1">
    <location>
        <begin position="74"/>
        <end position="305"/>
    </location>
</feature>
<evidence type="ECO:0000313" key="2">
    <source>
        <dbReference type="EMBL" id="PRX16723.1"/>
    </source>
</evidence>
<keyword evidence="3" id="KW-1185">Reference proteome</keyword>
<dbReference type="AlphaFoldDB" id="A0A2T0K2B6"/>
<name>A0A2T0K2B6_9ACTN</name>
<comment type="caution">
    <text evidence="2">The sequence shown here is derived from an EMBL/GenBank/DDBJ whole genome shotgun (WGS) entry which is preliminary data.</text>
</comment>
<feature type="compositionally biased region" description="Basic and acidic residues" evidence="1">
    <location>
        <begin position="248"/>
        <end position="260"/>
    </location>
</feature>
<sequence>MLQASSNPGMPGAAKIRVLRIGRSAIRRSSVPVVLAGLSRERKVGLSRERRAGPSAACRGIGGHGVVRWRATAGGDSGHRGPASWGGGPRLAETPGIVGWRATAGGDSRHRGPASGCRQSGQWMSDPVCGASDRSADRSGGGRPVKPLDVWQHCRGEQTVSPASRLPTRSECQPGQQATDPIRVSARPSCSPFKPPVRQTRQPRQAAGPAKPPARPTRQPGQAAGLSAGRCGCPANSPPGRRRTSRNRGRDVGRLDRRAAGDGGGGWIRPRGRPRRRRSSRTAPMRSGPRCSCRSGPRRRTCADG</sequence>
<evidence type="ECO:0000256" key="1">
    <source>
        <dbReference type="SAM" id="MobiDB-lite"/>
    </source>
</evidence>
<feature type="compositionally biased region" description="Polar residues" evidence="1">
    <location>
        <begin position="170"/>
        <end position="179"/>
    </location>
</feature>
<dbReference type="Proteomes" id="UP000239415">
    <property type="component" value="Unassembled WGS sequence"/>
</dbReference>
<feature type="compositionally biased region" description="Basic residues" evidence="1">
    <location>
        <begin position="296"/>
        <end position="305"/>
    </location>
</feature>
<feature type="compositionally biased region" description="Low complexity" evidence="1">
    <location>
        <begin position="281"/>
        <end position="295"/>
    </location>
</feature>
<protein>
    <submittedName>
        <fullName evidence="2">Uncharacterized protein</fullName>
    </submittedName>
</protein>
<dbReference type="EMBL" id="PVMZ01000018">
    <property type="protein sequence ID" value="PRX16723.1"/>
    <property type="molecule type" value="Genomic_DNA"/>
</dbReference>
<proteinExistence type="predicted"/>
<reference evidence="2 3" key="1">
    <citation type="submission" date="2018-03" db="EMBL/GenBank/DDBJ databases">
        <title>Genomic Encyclopedia of Archaeal and Bacterial Type Strains, Phase II (KMG-II): from individual species to whole genera.</title>
        <authorList>
            <person name="Goeker M."/>
        </authorList>
    </citation>
    <scope>NUCLEOTIDE SEQUENCE [LARGE SCALE GENOMIC DNA]</scope>
    <source>
        <strain evidence="2 3">DSM 43146</strain>
    </source>
</reference>
<feature type="compositionally biased region" description="Basic residues" evidence="1">
    <location>
        <begin position="270"/>
        <end position="280"/>
    </location>
</feature>
<gene>
    <name evidence="2" type="ORF">CLV67_11854</name>
</gene>
<organism evidence="2 3">
    <name type="scientific">Actinoplanes italicus</name>
    <dbReference type="NCBI Taxonomy" id="113567"/>
    <lineage>
        <taxon>Bacteria</taxon>
        <taxon>Bacillati</taxon>
        <taxon>Actinomycetota</taxon>
        <taxon>Actinomycetes</taxon>
        <taxon>Micromonosporales</taxon>
        <taxon>Micromonosporaceae</taxon>
        <taxon>Actinoplanes</taxon>
    </lineage>
</organism>